<dbReference type="Proteomes" id="UP000798662">
    <property type="component" value="Chromosome 2"/>
</dbReference>
<name>A0ACC3BYR1_PYRYE</name>
<sequence>MGLTKREVITSSWQHYVAQFMQKNRYGLVHVEYFALLPAGGADGVFRMQDVADRQTEILNILVSGISRCAYIQHVWRTAIDRYGLVVDNFSVDLPLPWVGVGVSPSLLPCLGARDEKGVLPVPNAPLRHKAVRFREDMASAGGTLVSEGAHASHRPLPALSICDRSTGLAAQSDGSQLGGAPGRECAIAAEEKHALELLELFEGPTPTVLTPPSTVPAPLHKRSRAPAPARPEPVPDMGSASLLSGLSTVVPSEEVGSLALQDGSMARLDANGRVVRQARPTGHSTARATSRLALSTGLSPMVLPDTILPMPSPLTVVPARAGAACSAVTSPGAESLHGVPAAYGGAADTYTHSGDPGGSTFGNGTGYAPRLSPVVSHAPLPPPLPAGMGSLGAAAERQPSQDGTESAESVLDELLNARDDEVLRLLPSYRPPTASGNSSGMPSPGRHAPLSPPPPPQGPPSPSDVAAVTATAGESGAAGLELDLARETGSTDARPFGCSICTATFKAKGDMQRHVVSIHEQRRPHACTQCAKSFSHRGHLNRHVQTVHLRQRKYGCEHCDLRFLQQAHLTTHVRMVHERLRPHTCTECDLSVTTSSALRKHQRTKHPHLTALLSLVDDPVERVAERDVAGDRSPDVRGRGEARLSAGDGGPGAAGGFLPSPRADLCGQAASPLLAARLPSPITRRAA</sequence>
<organism evidence="1 2">
    <name type="scientific">Pyropia yezoensis</name>
    <name type="common">Susabi-nori</name>
    <name type="synonym">Porphyra yezoensis</name>
    <dbReference type="NCBI Taxonomy" id="2788"/>
    <lineage>
        <taxon>Eukaryota</taxon>
        <taxon>Rhodophyta</taxon>
        <taxon>Bangiophyceae</taxon>
        <taxon>Bangiales</taxon>
        <taxon>Bangiaceae</taxon>
        <taxon>Pyropia</taxon>
    </lineage>
</organism>
<gene>
    <name evidence="1" type="ORF">I4F81_005618</name>
</gene>
<reference evidence="1" key="1">
    <citation type="submission" date="2019-11" db="EMBL/GenBank/DDBJ databases">
        <title>Nori genome reveals adaptations in red seaweeds to the harsh intertidal environment.</title>
        <authorList>
            <person name="Wang D."/>
            <person name="Mao Y."/>
        </authorList>
    </citation>
    <scope>NUCLEOTIDE SEQUENCE</scope>
    <source>
        <tissue evidence="1">Gametophyte</tissue>
    </source>
</reference>
<dbReference type="EMBL" id="CM020619">
    <property type="protein sequence ID" value="KAK1863054.1"/>
    <property type="molecule type" value="Genomic_DNA"/>
</dbReference>
<keyword evidence="2" id="KW-1185">Reference proteome</keyword>
<protein>
    <submittedName>
        <fullName evidence="1">Uncharacterized protein</fullName>
    </submittedName>
</protein>
<comment type="caution">
    <text evidence="1">The sequence shown here is derived from an EMBL/GenBank/DDBJ whole genome shotgun (WGS) entry which is preliminary data.</text>
</comment>
<proteinExistence type="predicted"/>
<accession>A0ACC3BYR1</accession>
<evidence type="ECO:0000313" key="2">
    <source>
        <dbReference type="Proteomes" id="UP000798662"/>
    </source>
</evidence>
<evidence type="ECO:0000313" key="1">
    <source>
        <dbReference type="EMBL" id="KAK1863054.1"/>
    </source>
</evidence>